<dbReference type="STRING" id="1330018.A0A167MVH8"/>
<keyword evidence="8" id="KW-1185">Reference proteome</keyword>
<feature type="domain" description="Metallo-beta-lactamase" evidence="6">
    <location>
        <begin position="46"/>
        <end position="261"/>
    </location>
</feature>
<name>A0A167MVH8_CALVF</name>
<dbReference type="GO" id="GO:0016787">
    <property type="term" value="F:hydrolase activity"/>
    <property type="evidence" value="ECO:0007669"/>
    <property type="project" value="UniProtKB-KW"/>
</dbReference>
<dbReference type="PANTHER" id="PTHR42978:SF2">
    <property type="entry name" value="102 KBASES UNSTABLE REGION: FROM 1 TO 119443"/>
    <property type="match status" value="1"/>
</dbReference>
<comment type="similarity">
    <text evidence="2">Belongs to the metallo-beta-lactamase superfamily.</text>
</comment>
<dbReference type="PANTHER" id="PTHR42978">
    <property type="entry name" value="QUORUM-QUENCHING LACTONASE YTNP-RELATED-RELATED"/>
    <property type="match status" value="1"/>
</dbReference>
<dbReference type="InterPro" id="IPR036866">
    <property type="entry name" value="RibonucZ/Hydroxyglut_hydro"/>
</dbReference>
<keyword evidence="3" id="KW-0479">Metal-binding</keyword>
<keyword evidence="4 7" id="KW-0378">Hydrolase</keyword>
<proteinExistence type="inferred from homology"/>
<dbReference type="SUPFAM" id="SSF56281">
    <property type="entry name" value="Metallo-hydrolase/oxidoreductase"/>
    <property type="match status" value="1"/>
</dbReference>
<reference evidence="7 8" key="1">
    <citation type="journal article" date="2016" name="Mol. Biol. Evol.">
        <title>Comparative Genomics of Early-Diverging Mushroom-Forming Fungi Provides Insights into the Origins of Lignocellulose Decay Capabilities.</title>
        <authorList>
            <person name="Nagy L.G."/>
            <person name="Riley R."/>
            <person name="Tritt A."/>
            <person name="Adam C."/>
            <person name="Daum C."/>
            <person name="Floudas D."/>
            <person name="Sun H."/>
            <person name="Yadav J.S."/>
            <person name="Pangilinan J."/>
            <person name="Larsson K.H."/>
            <person name="Matsuura K."/>
            <person name="Barry K."/>
            <person name="Labutti K."/>
            <person name="Kuo R."/>
            <person name="Ohm R.A."/>
            <person name="Bhattacharya S.S."/>
            <person name="Shirouzu T."/>
            <person name="Yoshinaga Y."/>
            <person name="Martin F.M."/>
            <person name="Grigoriev I.V."/>
            <person name="Hibbett D.S."/>
        </authorList>
    </citation>
    <scope>NUCLEOTIDE SEQUENCE [LARGE SCALE GENOMIC DNA]</scope>
    <source>
        <strain evidence="7 8">TUFC12733</strain>
    </source>
</reference>
<comment type="cofactor">
    <cofactor evidence="1">
        <name>Zn(2+)</name>
        <dbReference type="ChEBI" id="CHEBI:29105"/>
    </cofactor>
</comment>
<evidence type="ECO:0000313" key="7">
    <source>
        <dbReference type="EMBL" id="KZO97100.1"/>
    </source>
</evidence>
<keyword evidence="5" id="KW-0862">Zinc</keyword>
<sequence length="332" mass="36643">MSIPFLPLPSGSATCTVHPLVNSTLTIPEPFVLTPYSSVTAAYRVPAFCFLVTHQPSGKKLMYDLGVRGDWKVAYPTAIMQMARDLWRADAQIETADLLRQGGVDPETVDAVVLSHFHWDHTGNISHFPGSALIGGPGTLGGGEAGGFRGDIVEQVEQARRKTSPIDFEKDVTAPVGSFEKAVDYFGDGSVWIVQTAGHTMGHVSLLVRVTASPATWVLLGGDTAHHPSLLCPCSVHSHLSISTTFRRPSDGPTGPIRTMHLRPELAADAIERTKRMEQEEEVMVLVAHDYLYWREWEKQGGILWPGRGITQWRKEGLKRHREYEPEGYEHS</sequence>
<evidence type="ECO:0000256" key="1">
    <source>
        <dbReference type="ARBA" id="ARBA00001947"/>
    </source>
</evidence>
<gene>
    <name evidence="7" type="ORF">CALVIDRAFT_536573</name>
</gene>
<organism evidence="7 8">
    <name type="scientific">Calocera viscosa (strain TUFC12733)</name>
    <dbReference type="NCBI Taxonomy" id="1330018"/>
    <lineage>
        <taxon>Eukaryota</taxon>
        <taxon>Fungi</taxon>
        <taxon>Dikarya</taxon>
        <taxon>Basidiomycota</taxon>
        <taxon>Agaricomycotina</taxon>
        <taxon>Dacrymycetes</taxon>
        <taxon>Dacrymycetales</taxon>
        <taxon>Dacrymycetaceae</taxon>
        <taxon>Calocera</taxon>
    </lineage>
</organism>
<dbReference type="Gene3D" id="3.60.15.10">
    <property type="entry name" value="Ribonuclease Z/Hydroxyacylglutathione hydrolase-like"/>
    <property type="match status" value="1"/>
</dbReference>
<protein>
    <submittedName>
        <fullName evidence="7">Metallo-hydrolase/oxidoreductase</fullName>
    </submittedName>
</protein>
<dbReference type="OrthoDB" id="10250730at2759"/>
<evidence type="ECO:0000259" key="6">
    <source>
        <dbReference type="SMART" id="SM00849"/>
    </source>
</evidence>
<dbReference type="AlphaFoldDB" id="A0A167MVH8"/>
<dbReference type="EMBL" id="KV417281">
    <property type="protein sequence ID" value="KZO97100.1"/>
    <property type="molecule type" value="Genomic_DNA"/>
</dbReference>
<accession>A0A167MVH8</accession>
<dbReference type="SMART" id="SM00849">
    <property type="entry name" value="Lactamase_B"/>
    <property type="match status" value="1"/>
</dbReference>
<evidence type="ECO:0000313" key="8">
    <source>
        <dbReference type="Proteomes" id="UP000076738"/>
    </source>
</evidence>
<dbReference type="CDD" id="cd07730">
    <property type="entry name" value="metallo-hydrolase-like_MBL-fold"/>
    <property type="match status" value="1"/>
</dbReference>
<dbReference type="Pfam" id="PF00753">
    <property type="entry name" value="Lactamase_B"/>
    <property type="match status" value="1"/>
</dbReference>
<evidence type="ECO:0000256" key="3">
    <source>
        <dbReference type="ARBA" id="ARBA00022723"/>
    </source>
</evidence>
<dbReference type="InterPro" id="IPR001279">
    <property type="entry name" value="Metallo-B-lactamas"/>
</dbReference>
<dbReference type="Proteomes" id="UP000076738">
    <property type="component" value="Unassembled WGS sequence"/>
</dbReference>
<evidence type="ECO:0000256" key="5">
    <source>
        <dbReference type="ARBA" id="ARBA00022833"/>
    </source>
</evidence>
<evidence type="ECO:0000256" key="2">
    <source>
        <dbReference type="ARBA" id="ARBA00007749"/>
    </source>
</evidence>
<dbReference type="GO" id="GO:0046872">
    <property type="term" value="F:metal ion binding"/>
    <property type="evidence" value="ECO:0007669"/>
    <property type="project" value="UniProtKB-KW"/>
</dbReference>
<evidence type="ECO:0000256" key="4">
    <source>
        <dbReference type="ARBA" id="ARBA00022801"/>
    </source>
</evidence>
<dbReference type="InterPro" id="IPR051013">
    <property type="entry name" value="MBL_superfamily_lactonases"/>
</dbReference>